<dbReference type="Pfam" id="PF00194">
    <property type="entry name" value="Carb_anhydrase"/>
    <property type="match status" value="1"/>
</dbReference>
<evidence type="ECO:0000256" key="5">
    <source>
        <dbReference type="ARBA" id="ARBA00023239"/>
    </source>
</evidence>
<evidence type="ECO:0000256" key="4">
    <source>
        <dbReference type="ARBA" id="ARBA00022833"/>
    </source>
</evidence>
<dbReference type="InterPro" id="IPR001148">
    <property type="entry name" value="CA_dom"/>
</dbReference>
<dbReference type="Gene3D" id="3.10.200.10">
    <property type="entry name" value="Alpha carbonic anhydrase"/>
    <property type="match status" value="1"/>
</dbReference>
<sequence length="258" mass="27739">MSVDRRSVLRGFVACACCAVAGASVASETGHGAGAVHWGYDGEGAPEKWGDLQADYKVCQLGSEQTPIDLTAGIRGEPGAAHHDYKPIPLRIVNNGHTIQVNVDPGSSCMIDGVRYDLLQFHFHHPSEHLMGGKRFEMECHFVHKSANGALAVTGVLIRPGSENGALKALFDQMPTSAGAEVRASGSVDPAAVLPRSGGYFRYMGSLTTPPCSEGLTWTVFKEPIELSPAQIQRFAALFPNNARPVQRRNRRFLIDAS</sequence>
<dbReference type="EC" id="4.2.1.1" evidence="2"/>
<organism evidence="9 10">
    <name type="scientific">Rhodopseudomonas telluris</name>
    <dbReference type="NCBI Taxonomy" id="644215"/>
    <lineage>
        <taxon>Bacteria</taxon>
        <taxon>Pseudomonadati</taxon>
        <taxon>Pseudomonadota</taxon>
        <taxon>Alphaproteobacteria</taxon>
        <taxon>Hyphomicrobiales</taxon>
        <taxon>Nitrobacteraceae</taxon>
        <taxon>Rhodopseudomonas</taxon>
    </lineage>
</organism>
<reference evidence="9 10" key="1">
    <citation type="submission" date="2024-09" db="EMBL/GenBank/DDBJ databases">
        <authorList>
            <person name="Sun Q."/>
            <person name="Mori K."/>
        </authorList>
    </citation>
    <scope>NUCLEOTIDE SEQUENCE [LARGE SCALE GENOMIC DNA]</scope>
    <source>
        <strain evidence="9 10">KCTC 23279</strain>
    </source>
</reference>
<dbReference type="InterPro" id="IPR006311">
    <property type="entry name" value="TAT_signal"/>
</dbReference>
<dbReference type="PROSITE" id="PS51144">
    <property type="entry name" value="ALPHA_CA_2"/>
    <property type="match status" value="1"/>
</dbReference>
<evidence type="ECO:0000256" key="3">
    <source>
        <dbReference type="ARBA" id="ARBA00022723"/>
    </source>
</evidence>
<comment type="catalytic activity">
    <reaction evidence="6">
        <text>hydrogencarbonate + H(+) = CO2 + H2O</text>
        <dbReference type="Rhea" id="RHEA:10748"/>
        <dbReference type="ChEBI" id="CHEBI:15377"/>
        <dbReference type="ChEBI" id="CHEBI:15378"/>
        <dbReference type="ChEBI" id="CHEBI:16526"/>
        <dbReference type="ChEBI" id="CHEBI:17544"/>
        <dbReference type="EC" id="4.2.1.1"/>
    </reaction>
</comment>
<evidence type="ECO:0000256" key="2">
    <source>
        <dbReference type="ARBA" id="ARBA00012925"/>
    </source>
</evidence>
<dbReference type="PANTHER" id="PTHR18952:SF265">
    <property type="entry name" value="CARBONIC ANHYDRASE"/>
    <property type="match status" value="1"/>
</dbReference>
<keyword evidence="4" id="KW-0862">Zinc</keyword>
<dbReference type="Proteomes" id="UP001589775">
    <property type="component" value="Unassembled WGS sequence"/>
</dbReference>
<dbReference type="SMART" id="SM01057">
    <property type="entry name" value="Carb_anhydrase"/>
    <property type="match status" value="1"/>
</dbReference>
<protein>
    <recommendedName>
        <fullName evidence="2">carbonic anhydrase</fullName>
        <ecNumber evidence="2">4.2.1.1</ecNumber>
    </recommendedName>
</protein>
<dbReference type="SUPFAM" id="SSF51069">
    <property type="entry name" value="Carbonic anhydrase"/>
    <property type="match status" value="1"/>
</dbReference>
<comment type="caution">
    <text evidence="9">The sequence shown here is derived from an EMBL/GenBank/DDBJ whole genome shotgun (WGS) entry which is preliminary data.</text>
</comment>
<evidence type="ECO:0000256" key="7">
    <source>
        <dbReference type="SAM" id="SignalP"/>
    </source>
</evidence>
<proteinExistence type="inferred from homology"/>
<evidence type="ECO:0000256" key="6">
    <source>
        <dbReference type="ARBA" id="ARBA00048348"/>
    </source>
</evidence>
<feature type="chain" id="PRO_5046044384" description="carbonic anhydrase" evidence="7">
    <location>
        <begin position="27"/>
        <end position="258"/>
    </location>
</feature>
<evidence type="ECO:0000313" key="9">
    <source>
        <dbReference type="EMBL" id="MFC0240007.1"/>
    </source>
</evidence>
<evidence type="ECO:0000259" key="8">
    <source>
        <dbReference type="PROSITE" id="PS51144"/>
    </source>
</evidence>
<keyword evidence="5" id="KW-0456">Lyase</keyword>
<gene>
    <name evidence="9" type="ORF">ACFFJ6_05990</name>
</gene>
<keyword evidence="7" id="KW-0732">Signal</keyword>
<evidence type="ECO:0000313" key="10">
    <source>
        <dbReference type="Proteomes" id="UP001589775"/>
    </source>
</evidence>
<dbReference type="CDD" id="cd03124">
    <property type="entry name" value="alpha_CA_prokaryotic_like"/>
    <property type="match status" value="1"/>
</dbReference>
<dbReference type="RefSeq" id="WP_378385350.1">
    <property type="nucleotide sequence ID" value="NZ_JBHLWM010000001.1"/>
</dbReference>
<keyword evidence="10" id="KW-1185">Reference proteome</keyword>
<dbReference type="EMBL" id="JBHLWM010000001">
    <property type="protein sequence ID" value="MFC0240007.1"/>
    <property type="molecule type" value="Genomic_DNA"/>
</dbReference>
<keyword evidence="3" id="KW-0479">Metal-binding</keyword>
<name>A0ABV6EPI2_9BRAD</name>
<dbReference type="PROSITE" id="PS51318">
    <property type="entry name" value="TAT"/>
    <property type="match status" value="1"/>
</dbReference>
<comment type="similarity">
    <text evidence="1">Belongs to the alpha-carbonic anhydrase family.</text>
</comment>
<accession>A0ABV6EPI2</accession>
<evidence type="ECO:0000256" key="1">
    <source>
        <dbReference type="ARBA" id="ARBA00010718"/>
    </source>
</evidence>
<dbReference type="PANTHER" id="PTHR18952">
    <property type="entry name" value="CARBONIC ANHYDRASE"/>
    <property type="match status" value="1"/>
</dbReference>
<feature type="signal peptide" evidence="7">
    <location>
        <begin position="1"/>
        <end position="26"/>
    </location>
</feature>
<dbReference type="InterPro" id="IPR036398">
    <property type="entry name" value="CA_dom_sf"/>
</dbReference>
<dbReference type="InterPro" id="IPR041891">
    <property type="entry name" value="Alpha_CA_prokaryot-like"/>
</dbReference>
<dbReference type="InterPro" id="IPR023561">
    <property type="entry name" value="Carbonic_anhydrase_a-class"/>
</dbReference>
<feature type="domain" description="Alpha-carbonic anhydrase" evidence="8">
    <location>
        <begin position="36"/>
        <end position="258"/>
    </location>
</feature>